<dbReference type="EMBL" id="BQNB010014318">
    <property type="protein sequence ID" value="GJT26744.1"/>
    <property type="molecule type" value="Genomic_DNA"/>
</dbReference>
<reference evidence="1" key="2">
    <citation type="submission" date="2022-01" db="EMBL/GenBank/DDBJ databases">
        <authorList>
            <person name="Yamashiro T."/>
            <person name="Shiraishi A."/>
            <person name="Satake H."/>
            <person name="Nakayama K."/>
        </authorList>
    </citation>
    <scope>NUCLEOTIDE SEQUENCE</scope>
</reference>
<protein>
    <submittedName>
        <fullName evidence="1">Uncharacterized protein</fullName>
    </submittedName>
</protein>
<sequence length="131" mass="14931">MGVSRSVGNVSNFSNDFKRSYIARVQLSPFAETYHSFPWRYFQHDVISYLKLKGFPSYAAILLPDARALDKVIDTFTPTNASKEAALMCLLDGKSVLKFQSEYLMFIRDFPKGEDKSHQRASRMIDNGLHA</sequence>
<proteinExistence type="predicted"/>
<keyword evidence="2" id="KW-1185">Reference proteome</keyword>
<name>A0ABQ5CPE0_9ASTR</name>
<evidence type="ECO:0000313" key="2">
    <source>
        <dbReference type="Proteomes" id="UP001151760"/>
    </source>
</evidence>
<evidence type="ECO:0000313" key="1">
    <source>
        <dbReference type="EMBL" id="GJT26744.1"/>
    </source>
</evidence>
<comment type="caution">
    <text evidence="1">The sequence shown here is derived from an EMBL/GenBank/DDBJ whole genome shotgun (WGS) entry which is preliminary data.</text>
</comment>
<dbReference type="Proteomes" id="UP001151760">
    <property type="component" value="Unassembled WGS sequence"/>
</dbReference>
<reference evidence="1" key="1">
    <citation type="journal article" date="2022" name="Int. J. Mol. Sci.">
        <title>Draft Genome of Tanacetum Coccineum: Genomic Comparison of Closely Related Tanacetum-Family Plants.</title>
        <authorList>
            <person name="Yamashiro T."/>
            <person name="Shiraishi A."/>
            <person name="Nakayama K."/>
            <person name="Satake H."/>
        </authorList>
    </citation>
    <scope>NUCLEOTIDE SEQUENCE</scope>
</reference>
<gene>
    <name evidence="1" type="ORF">Tco_0907019</name>
</gene>
<organism evidence="1 2">
    <name type="scientific">Tanacetum coccineum</name>
    <dbReference type="NCBI Taxonomy" id="301880"/>
    <lineage>
        <taxon>Eukaryota</taxon>
        <taxon>Viridiplantae</taxon>
        <taxon>Streptophyta</taxon>
        <taxon>Embryophyta</taxon>
        <taxon>Tracheophyta</taxon>
        <taxon>Spermatophyta</taxon>
        <taxon>Magnoliopsida</taxon>
        <taxon>eudicotyledons</taxon>
        <taxon>Gunneridae</taxon>
        <taxon>Pentapetalae</taxon>
        <taxon>asterids</taxon>
        <taxon>campanulids</taxon>
        <taxon>Asterales</taxon>
        <taxon>Asteraceae</taxon>
        <taxon>Asteroideae</taxon>
        <taxon>Anthemideae</taxon>
        <taxon>Anthemidinae</taxon>
        <taxon>Tanacetum</taxon>
    </lineage>
</organism>
<accession>A0ABQ5CPE0</accession>